<evidence type="ECO:0000313" key="1">
    <source>
        <dbReference type="EMBL" id="KAK4773753.1"/>
    </source>
</evidence>
<dbReference type="EMBL" id="JAXIOK010000004">
    <property type="protein sequence ID" value="KAK4773753.1"/>
    <property type="molecule type" value="Genomic_DNA"/>
</dbReference>
<organism evidence="1 2">
    <name type="scientific">Trapa incisa</name>
    <dbReference type="NCBI Taxonomy" id="236973"/>
    <lineage>
        <taxon>Eukaryota</taxon>
        <taxon>Viridiplantae</taxon>
        <taxon>Streptophyta</taxon>
        <taxon>Embryophyta</taxon>
        <taxon>Tracheophyta</taxon>
        <taxon>Spermatophyta</taxon>
        <taxon>Magnoliopsida</taxon>
        <taxon>eudicotyledons</taxon>
        <taxon>Gunneridae</taxon>
        <taxon>Pentapetalae</taxon>
        <taxon>rosids</taxon>
        <taxon>malvids</taxon>
        <taxon>Myrtales</taxon>
        <taxon>Lythraceae</taxon>
        <taxon>Trapa</taxon>
    </lineage>
</organism>
<gene>
    <name evidence="1" type="ORF">SAY87_028772</name>
</gene>
<proteinExistence type="predicted"/>
<name>A0AAN7L0E4_9MYRT</name>
<dbReference type="AlphaFoldDB" id="A0AAN7L0E4"/>
<reference evidence="1 2" key="1">
    <citation type="journal article" date="2023" name="Hortic Res">
        <title>Pangenome of water caltrop reveals structural variations and asymmetric subgenome divergence after allopolyploidization.</title>
        <authorList>
            <person name="Zhang X."/>
            <person name="Chen Y."/>
            <person name="Wang L."/>
            <person name="Yuan Y."/>
            <person name="Fang M."/>
            <person name="Shi L."/>
            <person name="Lu R."/>
            <person name="Comes H.P."/>
            <person name="Ma Y."/>
            <person name="Chen Y."/>
            <person name="Huang G."/>
            <person name="Zhou Y."/>
            <person name="Zheng Z."/>
            <person name="Qiu Y."/>
        </authorList>
    </citation>
    <scope>NUCLEOTIDE SEQUENCE [LARGE SCALE GENOMIC DNA]</scope>
    <source>
        <tissue evidence="1">Roots</tissue>
    </source>
</reference>
<sequence length="119" mass="13309">MISLGNIISVVEFFIFLNEVFNDQIKGMPRSTDLCQCKDTMQIRSAAARDEAAELTAWKVEGSSCRCCSPQIVLANAPRPSTTVARSNAMGTLTLVIGNRFRRLYCCRRLILFSVKKSR</sequence>
<dbReference type="Proteomes" id="UP001345219">
    <property type="component" value="Chromosome 22"/>
</dbReference>
<comment type="caution">
    <text evidence="1">The sequence shown here is derived from an EMBL/GenBank/DDBJ whole genome shotgun (WGS) entry which is preliminary data.</text>
</comment>
<evidence type="ECO:0000313" key="2">
    <source>
        <dbReference type="Proteomes" id="UP001345219"/>
    </source>
</evidence>
<keyword evidence="2" id="KW-1185">Reference proteome</keyword>
<protein>
    <submittedName>
        <fullName evidence="1">Uncharacterized protein</fullName>
    </submittedName>
</protein>
<accession>A0AAN7L0E4</accession>